<gene>
    <name evidence="2" type="ORF">BKA59DRAFT_507669</name>
</gene>
<keyword evidence="1" id="KW-0472">Membrane</keyword>
<keyword evidence="3" id="KW-1185">Reference proteome</keyword>
<dbReference type="OrthoDB" id="10398765at2759"/>
<protein>
    <submittedName>
        <fullName evidence="2">Uncharacterized protein</fullName>
    </submittedName>
</protein>
<keyword evidence="1" id="KW-1133">Transmembrane helix</keyword>
<keyword evidence="1" id="KW-0812">Transmembrane</keyword>
<evidence type="ECO:0000313" key="3">
    <source>
        <dbReference type="Proteomes" id="UP000813427"/>
    </source>
</evidence>
<accession>A0A8K0WEP9</accession>
<evidence type="ECO:0000256" key="1">
    <source>
        <dbReference type="SAM" id="Phobius"/>
    </source>
</evidence>
<dbReference type="Proteomes" id="UP000813427">
    <property type="component" value="Unassembled WGS sequence"/>
</dbReference>
<sequence length="233" mass="25276">MRIFLRESSDQLAPDPAYLSKLSGTFLTHNDRQAVAAPSQHHRAPLALSLCALRSPPSTFRRIPSFTITFLLYLAFTSCHLSLFFFSDALYTRARRSSATVVLVLECWRLSIVIVITITTAVIIDLTTDDADADIVPLSISSARLSPRSLQRSTADARPAEPTIISLNRAFGYDCNNVFARISAGSVNSHGNTGGQTHDQAVASLDAQMASHKALPGVNASETNLLKIGSQFK</sequence>
<dbReference type="EMBL" id="JAGPXF010000002">
    <property type="protein sequence ID" value="KAH7256758.1"/>
    <property type="molecule type" value="Genomic_DNA"/>
</dbReference>
<feature type="transmembrane region" description="Helical" evidence="1">
    <location>
        <begin position="98"/>
        <end position="124"/>
    </location>
</feature>
<evidence type="ECO:0000313" key="2">
    <source>
        <dbReference type="EMBL" id="KAH7256758.1"/>
    </source>
</evidence>
<name>A0A8K0WEP9_9HYPO</name>
<reference evidence="2" key="1">
    <citation type="journal article" date="2021" name="Nat. Commun.">
        <title>Genetic determinants of endophytism in the Arabidopsis root mycobiome.</title>
        <authorList>
            <person name="Mesny F."/>
            <person name="Miyauchi S."/>
            <person name="Thiergart T."/>
            <person name="Pickel B."/>
            <person name="Atanasova L."/>
            <person name="Karlsson M."/>
            <person name="Huettel B."/>
            <person name="Barry K.W."/>
            <person name="Haridas S."/>
            <person name="Chen C."/>
            <person name="Bauer D."/>
            <person name="Andreopoulos W."/>
            <person name="Pangilinan J."/>
            <person name="LaButti K."/>
            <person name="Riley R."/>
            <person name="Lipzen A."/>
            <person name="Clum A."/>
            <person name="Drula E."/>
            <person name="Henrissat B."/>
            <person name="Kohler A."/>
            <person name="Grigoriev I.V."/>
            <person name="Martin F.M."/>
            <person name="Hacquard S."/>
        </authorList>
    </citation>
    <scope>NUCLEOTIDE SEQUENCE</scope>
    <source>
        <strain evidence="2">MPI-SDFR-AT-0068</strain>
    </source>
</reference>
<feature type="transmembrane region" description="Helical" evidence="1">
    <location>
        <begin position="63"/>
        <end position="86"/>
    </location>
</feature>
<dbReference type="AlphaFoldDB" id="A0A8K0WEP9"/>
<organism evidence="2 3">
    <name type="scientific">Fusarium tricinctum</name>
    <dbReference type="NCBI Taxonomy" id="61284"/>
    <lineage>
        <taxon>Eukaryota</taxon>
        <taxon>Fungi</taxon>
        <taxon>Dikarya</taxon>
        <taxon>Ascomycota</taxon>
        <taxon>Pezizomycotina</taxon>
        <taxon>Sordariomycetes</taxon>
        <taxon>Hypocreomycetidae</taxon>
        <taxon>Hypocreales</taxon>
        <taxon>Nectriaceae</taxon>
        <taxon>Fusarium</taxon>
        <taxon>Fusarium tricinctum species complex</taxon>
    </lineage>
</organism>
<proteinExistence type="predicted"/>
<comment type="caution">
    <text evidence="2">The sequence shown here is derived from an EMBL/GenBank/DDBJ whole genome shotgun (WGS) entry which is preliminary data.</text>
</comment>